<name>A0A498M7I1_LABRO</name>
<proteinExistence type="predicted"/>
<evidence type="ECO:0000313" key="2">
    <source>
        <dbReference type="Proteomes" id="UP000290572"/>
    </source>
</evidence>
<reference evidence="1 2" key="1">
    <citation type="submission" date="2018-03" db="EMBL/GenBank/DDBJ databases">
        <title>Draft genome sequence of Rohu Carp (Labeo rohita).</title>
        <authorList>
            <person name="Das P."/>
            <person name="Kushwaha B."/>
            <person name="Joshi C.G."/>
            <person name="Kumar D."/>
            <person name="Nagpure N.S."/>
            <person name="Sahoo L."/>
            <person name="Das S.P."/>
            <person name="Bit A."/>
            <person name="Patnaik S."/>
            <person name="Meher P.K."/>
            <person name="Jayasankar P."/>
            <person name="Koringa P.G."/>
            <person name="Patel N.V."/>
            <person name="Hinsu A.T."/>
            <person name="Kumar R."/>
            <person name="Pandey M."/>
            <person name="Agarwal S."/>
            <person name="Srivastava S."/>
            <person name="Singh M."/>
            <person name="Iquebal M.A."/>
            <person name="Jaiswal S."/>
            <person name="Angadi U.B."/>
            <person name="Kumar N."/>
            <person name="Raza M."/>
            <person name="Shah T.M."/>
            <person name="Rai A."/>
            <person name="Jena J.K."/>
        </authorList>
    </citation>
    <scope>NUCLEOTIDE SEQUENCE [LARGE SCALE GENOMIC DNA]</scope>
    <source>
        <strain evidence="1">DASCIFA01</strain>
        <tissue evidence="1">Testis</tissue>
    </source>
</reference>
<comment type="caution">
    <text evidence="1">The sequence shown here is derived from an EMBL/GenBank/DDBJ whole genome shotgun (WGS) entry which is preliminary data.</text>
</comment>
<sequence length="85" mass="9823">MSWISIANILGIGLSTLSRRRSVFGRLDNYDAIKNSQQDDIIRDINAHTSNVGQRLVQGSIRGRGYRVQRHRVRERICLMDQQEL</sequence>
<evidence type="ECO:0000313" key="1">
    <source>
        <dbReference type="EMBL" id="RXN15224.1"/>
    </source>
</evidence>
<dbReference type="Proteomes" id="UP000290572">
    <property type="component" value="Unassembled WGS sequence"/>
</dbReference>
<keyword evidence="2" id="KW-1185">Reference proteome</keyword>
<accession>A0A498M7I1</accession>
<organism evidence="1 2">
    <name type="scientific">Labeo rohita</name>
    <name type="common">Indian major carp</name>
    <name type="synonym">Cyprinus rohita</name>
    <dbReference type="NCBI Taxonomy" id="84645"/>
    <lineage>
        <taxon>Eukaryota</taxon>
        <taxon>Metazoa</taxon>
        <taxon>Chordata</taxon>
        <taxon>Craniata</taxon>
        <taxon>Vertebrata</taxon>
        <taxon>Euteleostomi</taxon>
        <taxon>Actinopterygii</taxon>
        <taxon>Neopterygii</taxon>
        <taxon>Teleostei</taxon>
        <taxon>Ostariophysi</taxon>
        <taxon>Cypriniformes</taxon>
        <taxon>Cyprinidae</taxon>
        <taxon>Labeoninae</taxon>
        <taxon>Labeonini</taxon>
        <taxon>Labeo</taxon>
    </lineage>
</organism>
<dbReference type="AlphaFoldDB" id="A0A498M7I1"/>
<protein>
    <submittedName>
        <fullName evidence="1">Uncharacterized protein</fullName>
    </submittedName>
</protein>
<dbReference type="EMBL" id="QBIY01012862">
    <property type="protein sequence ID" value="RXN15224.1"/>
    <property type="molecule type" value="Genomic_DNA"/>
</dbReference>
<gene>
    <name evidence="1" type="ORF">ROHU_028274</name>
</gene>